<dbReference type="VEuPathDB" id="FungiDB:Malapachy_0637"/>
<dbReference type="GeneID" id="28727028"/>
<dbReference type="Proteomes" id="UP000037751">
    <property type="component" value="Unassembled WGS sequence"/>
</dbReference>
<dbReference type="PANTHER" id="PTHR12162:SF0">
    <property type="entry name" value="NIBRIN"/>
    <property type="match status" value="1"/>
</dbReference>
<protein>
    <submittedName>
        <fullName evidence="2">Dna damage response protein</fullName>
    </submittedName>
</protein>
<feature type="region of interest" description="Disordered" evidence="1">
    <location>
        <begin position="415"/>
        <end position="561"/>
    </location>
</feature>
<keyword evidence="3" id="KW-1185">Reference proteome</keyword>
<evidence type="ECO:0000256" key="1">
    <source>
        <dbReference type="SAM" id="MobiDB-lite"/>
    </source>
</evidence>
<dbReference type="GO" id="GO:0000724">
    <property type="term" value="P:double-strand break repair via homologous recombination"/>
    <property type="evidence" value="ECO:0007669"/>
    <property type="project" value="TreeGrafter"/>
</dbReference>
<reference evidence="2 3" key="1">
    <citation type="submission" date="2015-07" db="EMBL/GenBank/DDBJ databases">
        <title>Draft Genome Sequence of Malassezia furfur CBS1878 and Malassezia pachydermatis CBS1879.</title>
        <authorList>
            <person name="Triana S."/>
            <person name="Ohm R."/>
            <person name="Gonzalez A."/>
            <person name="DeCock H."/>
            <person name="Restrepo S."/>
            <person name="Celis A."/>
        </authorList>
    </citation>
    <scope>NUCLEOTIDE SEQUENCE [LARGE SCALE GENOMIC DNA]</scope>
    <source>
        <strain evidence="2 3">CBS 1879</strain>
    </source>
</reference>
<dbReference type="InterPro" id="IPR040227">
    <property type="entry name" value="Nibrin-rel"/>
</dbReference>
<dbReference type="EMBL" id="LGAV01000003">
    <property type="protein sequence ID" value="KOS14695.1"/>
    <property type="molecule type" value="Genomic_DNA"/>
</dbReference>
<dbReference type="GO" id="GO:0030870">
    <property type="term" value="C:Mre11 complex"/>
    <property type="evidence" value="ECO:0007669"/>
    <property type="project" value="InterPro"/>
</dbReference>
<feature type="compositionally biased region" description="Pro residues" evidence="1">
    <location>
        <begin position="467"/>
        <end position="488"/>
    </location>
</feature>
<organism evidence="2 3">
    <name type="scientific">Malassezia pachydermatis</name>
    <dbReference type="NCBI Taxonomy" id="77020"/>
    <lineage>
        <taxon>Eukaryota</taxon>
        <taxon>Fungi</taxon>
        <taxon>Dikarya</taxon>
        <taxon>Basidiomycota</taxon>
        <taxon>Ustilaginomycotina</taxon>
        <taxon>Malasseziomycetes</taxon>
        <taxon>Malasseziales</taxon>
        <taxon>Malasseziaceae</taxon>
        <taxon>Malassezia</taxon>
    </lineage>
</organism>
<comment type="caution">
    <text evidence="2">The sequence shown here is derived from an EMBL/GenBank/DDBJ whole genome shotgun (WGS) entry which is preliminary data.</text>
</comment>
<accession>A0A0N0RSF1</accession>
<feature type="region of interest" description="Disordered" evidence="1">
    <location>
        <begin position="386"/>
        <end position="405"/>
    </location>
</feature>
<feature type="region of interest" description="Disordered" evidence="1">
    <location>
        <begin position="351"/>
        <end position="379"/>
    </location>
</feature>
<feature type="compositionally biased region" description="Pro residues" evidence="1">
    <location>
        <begin position="513"/>
        <end position="529"/>
    </location>
</feature>
<feature type="compositionally biased region" description="Low complexity" evidence="1">
    <location>
        <begin position="430"/>
        <end position="442"/>
    </location>
</feature>
<evidence type="ECO:0000313" key="3">
    <source>
        <dbReference type="Proteomes" id="UP000037751"/>
    </source>
</evidence>
<dbReference type="PANTHER" id="PTHR12162">
    <property type="entry name" value="NIBRIN-RELATED"/>
    <property type="match status" value="1"/>
</dbReference>
<proteinExistence type="predicted"/>
<dbReference type="GO" id="GO:0003684">
    <property type="term" value="F:damaged DNA binding"/>
    <property type="evidence" value="ECO:0007669"/>
    <property type="project" value="TreeGrafter"/>
</dbReference>
<sequence length="623" mass="67455">MWLLRSCFEGEHAPLSDRVLYGGHTYTLGRKEGAVDLLVPVGRLSRHTGTIHVTSVAPAQVHEPEVRAKVTWTMQMGSKAGGMIETWRDRNRVEQRIRVDTPYPLEDGARIRLVAGVYAELRWIPCVVQLVRTPSLDTPEVRQAAATAGVHLVTMASGLHPAATHICVAHVRPNKTQLLALVQGLPLVSTAFVAQVCECRPMSCPYTFPDVLTYTPPSDPSLHRDEQIPSELLAPRPERAHVLAHCVLLFWVPTLERMYMDMADLAQAAGAHVDMLEVVSTWTPDEKQRALLRQREALPATVASWPIYWMGVELPSQAASWATSLRIQYLPQGLAAITQSILEVRPLTSALPQSNQPRPEAWPVPAATSRPSPERVVDPSIAEMSTTTIEGGGSDTSLGPGDTWSSIDVTEASLALHPPTAPPSNDTGISSAPAASTSASEGAPDRLRRTPRVTADELLGMAEDRSPLPPPPPSPSPPPTAAILPPAPAAANLPRRAGGRRSALLDELLGIDRPPPPPPPPASPSPPPRESAKYRSLLPRATPPTVSEIPPPSSPAWDRLTRPSFLQVRTMPLVRRAPSTGLPNYKKFRRTQTTARPHRVALVPDYAVRSDAALFLGDEDDAA</sequence>
<gene>
    <name evidence="2" type="ORF">Malapachy_0637</name>
</gene>
<dbReference type="RefSeq" id="XP_017992327.1">
    <property type="nucleotide sequence ID" value="XM_018135153.1"/>
</dbReference>
<dbReference type="STRING" id="77020.A0A0N0RSF1"/>
<name>A0A0N0RSF1_9BASI</name>
<dbReference type="AlphaFoldDB" id="A0A0N0RSF1"/>
<dbReference type="OrthoDB" id="552194at2759"/>
<evidence type="ECO:0000313" key="2">
    <source>
        <dbReference type="EMBL" id="KOS14695.1"/>
    </source>
</evidence>
<dbReference type="GO" id="GO:0007095">
    <property type="term" value="P:mitotic G2 DNA damage checkpoint signaling"/>
    <property type="evidence" value="ECO:0007669"/>
    <property type="project" value="InterPro"/>
</dbReference>